<feature type="transmembrane region" description="Helical" evidence="7">
    <location>
        <begin position="114"/>
        <end position="134"/>
    </location>
</feature>
<dbReference type="InterPro" id="IPR036259">
    <property type="entry name" value="MFS_trans_sf"/>
</dbReference>
<dbReference type="GO" id="GO:0022857">
    <property type="term" value="F:transmembrane transporter activity"/>
    <property type="evidence" value="ECO:0007669"/>
    <property type="project" value="InterPro"/>
</dbReference>
<keyword evidence="4 7" id="KW-0812">Transmembrane</keyword>
<dbReference type="EMBL" id="PXZM01000038">
    <property type="protein sequence ID" value="PSJ90148.1"/>
    <property type="molecule type" value="Genomic_DNA"/>
</dbReference>
<dbReference type="InterPro" id="IPR022324">
    <property type="entry name" value="Bacilysin_exporter_BacE_put"/>
</dbReference>
<evidence type="ECO:0000256" key="3">
    <source>
        <dbReference type="ARBA" id="ARBA00022475"/>
    </source>
</evidence>
<dbReference type="Gene3D" id="1.20.1250.20">
    <property type="entry name" value="MFS general substrate transporter like domains"/>
    <property type="match status" value="1"/>
</dbReference>
<organism evidence="9 10">
    <name type="scientific">Brevibacillus fortis</name>
    <dbReference type="NCBI Taxonomy" id="2126352"/>
    <lineage>
        <taxon>Bacteria</taxon>
        <taxon>Bacillati</taxon>
        <taxon>Bacillota</taxon>
        <taxon>Bacilli</taxon>
        <taxon>Bacillales</taxon>
        <taxon>Paenibacillaceae</taxon>
        <taxon>Brevibacillus</taxon>
    </lineage>
</organism>
<dbReference type="SUPFAM" id="SSF103473">
    <property type="entry name" value="MFS general substrate transporter"/>
    <property type="match status" value="1"/>
</dbReference>
<evidence type="ECO:0000256" key="1">
    <source>
        <dbReference type="ARBA" id="ARBA00004651"/>
    </source>
</evidence>
<evidence type="ECO:0000256" key="5">
    <source>
        <dbReference type="ARBA" id="ARBA00022989"/>
    </source>
</evidence>
<keyword evidence="5 7" id="KW-1133">Transmembrane helix</keyword>
<evidence type="ECO:0000256" key="4">
    <source>
        <dbReference type="ARBA" id="ARBA00022692"/>
    </source>
</evidence>
<evidence type="ECO:0000256" key="2">
    <source>
        <dbReference type="ARBA" id="ARBA00022448"/>
    </source>
</evidence>
<name>A0A2P7UT16_9BACL</name>
<feature type="transmembrane region" description="Helical" evidence="7">
    <location>
        <begin position="347"/>
        <end position="370"/>
    </location>
</feature>
<feature type="transmembrane region" description="Helical" evidence="7">
    <location>
        <begin position="55"/>
        <end position="79"/>
    </location>
</feature>
<accession>A0A2P7UT16</accession>
<dbReference type="PRINTS" id="PR01988">
    <property type="entry name" value="EXPORTERBACE"/>
</dbReference>
<evidence type="ECO:0000256" key="6">
    <source>
        <dbReference type="ARBA" id="ARBA00023136"/>
    </source>
</evidence>
<comment type="subcellular location">
    <subcellularLocation>
        <location evidence="1">Cell membrane</location>
        <topology evidence="1">Multi-pass membrane protein</topology>
    </subcellularLocation>
</comment>
<dbReference type="PROSITE" id="PS50850">
    <property type="entry name" value="MFS"/>
    <property type="match status" value="1"/>
</dbReference>
<reference evidence="9 10" key="1">
    <citation type="submission" date="2018-03" db="EMBL/GenBank/DDBJ databases">
        <title>Brevisbacillus phylogenomics.</title>
        <authorList>
            <person name="Dunlap C."/>
        </authorList>
    </citation>
    <scope>NUCLEOTIDE SEQUENCE [LARGE SCALE GENOMIC DNA]</scope>
    <source>
        <strain evidence="9 10">NRRL NRS-1210</strain>
    </source>
</reference>
<dbReference type="OrthoDB" id="9775268at2"/>
<evidence type="ECO:0000313" key="9">
    <source>
        <dbReference type="EMBL" id="PSJ90148.1"/>
    </source>
</evidence>
<keyword evidence="3" id="KW-1003">Cell membrane</keyword>
<feature type="domain" description="Major facilitator superfamily (MFS) profile" evidence="8">
    <location>
        <begin position="1"/>
        <end position="203"/>
    </location>
</feature>
<feature type="transmembrane region" description="Helical" evidence="7">
    <location>
        <begin position="264"/>
        <end position="285"/>
    </location>
</feature>
<keyword evidence="6 7" id="KW-0472">Membrane</keyword>
<dbReference type="Pfam" id="PF05977">
    <property type="entry name" value="MFS_3"/>
    <property type="match status" value="1"/>
</dbReference>
<dbReference type="GO" id="GO:0005886">
    <property type="term" value="C:plasma membrane"/>
    <property type="evidence" value="ECO:0007669"/>
    <property type="project" value="UniProtKB-SubCell"/>
</dbReference>
<gene>
    <name evidence="9" type="ORF">C7R93_22485</name>
</gene>
<dbReference type="PANTHER" id="PTHR23513:SF6">
    <property type="entry name" value="MAJOR FACILITATOR SUPERFAMILY ASSOCIATED DOMAIN-CONTAINING PROTEIN"/>
    <property type="match status" value="1"/>
</dbReference>
<dbReference type="InterPro" id="IPR020846">
    <property type="entry name" value="MFS_dom"/>
</dbReference>
<proteinExistence type="predicted"/>
<evidence type="ECO:0000313" key="10">
    <source>
        <dbReference type="Proteomes" id="UP000240419"/>
    </source>
</evidence>
<dbReference type="Proteomes" id="UP000240419">
    <property type="component" value="Unassembled WGS sequence"/>
</dbReference>
<feature type="transmembrane region" description="Helical" evidence="7">
    <location>
        <begin position="290"/>
        <end position="310"/>
    </location>
</feature>
<feature type="transmembrane region" description="Helical" evidence="7">
    <location>
        <begin position="155"/>
        <end position="175"/>
    </location>
</feature>
<protein>
    <submittedName>
        <fullName evidence="9">MFS transporter</fullName>
    </submittedName>
</protein>
<feature type="transmembrane region" description="Helical" evidence="7">
    <location>
        <begin position="237"/>
        <end position="258"/>
    </location>
</feature>
<sequence length="423" mass="46475">MEQPVSVNEKVSFRALLGLKSYRYLIFSQFVSNMGDGVYRLALIWLMKVLTESPLLMAVLLAAETIPLIIFGLFAGVFVDRGNKKMIMVVSHALRAVLILCIVLLFLFNMLHPAVLIIIAVLLTTVSAFFRPALTVAIRTLVPEQYMTQAQSLSQMIQTVVNLAAPALAAGLIVFGMEYAFILNVITYLLGALIILLINEKELVLSTVSEFTARMIMTDLKDGIHAITKHDFLRNCMIYFTILNFLTAPEAILLPLVVANVTELAMLEISFFIGILLGSLCINYLNRYDAIIYICCGISLFSIGIGMFAFGIPLVWQVICVFVNGIGSAFVNIKMSTLITLMVPKEVLGRASSLISVMVLCAMPVSVFLVGLTTGIVSIFTIFGIIGGAGLLIVVLMLLNPHLRMKKEQSYEYTEQKSGGISF</sequence>
<evidence type="ECO:0000259" key="8">
    <source>
        <dbReference type="PROSITE" id="PS50850"/>
    </source>
</evidence>
<keyword evidence="2" id="KW-0813">Transport</keyword>
<feature type="transmembrane region" description="Helical" evidence="7">
    <location>
        <begin position="86"/>
        <end position="108"/>
    </location>
</feature>
<dbReference type="InterPro" id="IPR010290">
    <property type="entry name" value="TM_effector"/>
</dbReference>
<dbReference type="RefSeq" id="WP_106840914.1">
    <property type="nucleotide sequence ID" value="NZ_JARMEZ010000006.1"/>
</dbReference>
<dbReference type="PANTHER" id="PTHR23513">
    <property type="entry name" value="INTEGRAL MEMBRANE EFFLUX PROTEIN-RELATED"/>
    <property type="match status" value="1"/>
</dbReference>
<feature type="transmembrane region" description="Helical" evidence="7">
    <location>
        <begin position="181"/>
        <end position="198"/>
    </location>
</feature>
<evidence type="ECO:0000256" key="7">
    <source>
        <dbReference type="SAM" id="Phobius"/>
    </source>
</evidence>
<dbReference type="AlphaFoldDB" id="A0A2P7UT16"/>
<keyword evidence="10" id="KW-1185">Reference proteome</keyword>
<comment type="caution">
    <text evidence="9">The sequence shown here is derived from an EMBL/GenBank/DDBJ whole genome shotgun (WGS) entry which is preliminary data.</text>
</comment>
<dbReference type="CDD" id="cd06173">
    <property type="entry name" value="MFS_MefA_like"/>
    <property type="match status" value="1"/>
</dbReference>
<feature type="transmembrane region" description="Helical" evidence="7">
    <location>
        <begin position="376"/>
        <end position="399"/>
    </location>
</feature>
<feature type="transmembrane region" description="Helical" evidence="7">
    <location>
        <begin position="316"/>
        <end position="335"/>
    </location>
</feature>